<evidence type="ECO:0000313" key="2">
    <source>
        <dbReference type="Proteomes" id="UP000063429"/>
    </source>
</evidence>
<keyword evidence="2" id="KW-1185">Reference proteome</keyword>
<organism evidence="1 2">
    <name type="scientific">Herbaspirillum hiltneri N3</name>
    <dbReference type="NCBI Taxonomy" id="1262470"/>
    <lineage>
        <taxon>Bacteria</taxon>
        <taxon>Pseudomonadati</taxon>
        <taxon>Pseudomonadota</taxon>
        <taxon>Betaproteobacteria</taxon>
        <taxon>Burkholderiales</taxon>
        <taxon>Oxalobacteraceae</taxon>
        <taxon>Herbaspirillum</taxon>
    </lineage>
</organism>
<sequence>MVKKQRFTRAMKKNFQRRFRHGDAPANRDPCGRIFPGIKLALPAATVSSPAKRTCAMPAGVIAQARQACSDSLARPCTGIT</sequence>
<name>A0ABN4HTG8_9BURK</name>
<evidence type="ECO:0000313" key="1">
    <source>
        <dbReference type="EMBL" id="AKZ61927.1"/>
    </source>
</evidence>
<gene>
    <name evidence="1" type="ORF">F506_03900</name>
</gene>
<proteinExistence type="predicted"/>
<reference evidence="2" key="1">
    <citation type="journal article" date="2015" name="Genome Announc.">
        <title>Complete Genome Sequence of Herbaspirillum hiltneri N3 (DSM 17495), Isolated from Surface-Sterilized Wheat Roots.</title>
        <authorList>
            <person name="Guizelini D."/>
            <person name="Saizaki P.M."/>
            <person name="Coimbra N.A."/>
            <person name="Weiss V.A."/>
            <person name="Faoro H."/>
            <person name="Sfeir M.Z."/>
            <person name="Baura V.A."/>
            <person name="Monteiro R.A."/>
            <person name="Chubatsu L.S."/>
            <person name="Souza E.M."/>
            <person name="Cruz L.M."/>
            <person name="Pedrosa F.O."/>
            <person name="Raittz R.T."/>
            <person name="Marchaukoski J.N."/>
            <person name="Steffens M.B."/>
        </authorList>
    </citation>
    <scope>NUCLEOTIDE SEQUENCE [LARGE SCALE GENOMIC DNA]</scope>
    <source>
        <strain evidence="2">N3</strain>
    </source>
</reference>
<protein>
    <submittedName>
        <fullName evidence="1">Uncharacterized protein</fullName>
    </submittedName>
</protein>
<dbReference type="EMBL" id="CP011409">
    <property type="protein sequence ID" value="AKZ61927.1"/>
    <property type="molecule type" value="Genomic_DNA"/>
</dbReference>
<accession>A0ABN4HTG8</accession>
<dbReference type="Proteomes" id="UP000063429">
    <property type="component" value="Chromosome"/>
</dbReference>